<sequence>MTFPRLYSSRPCSSPINVKIKQSHKLRMNISFYFVTFHSH</sequence>
<reference evidence="1" key="2">
    <citation type="journal article" date="2015" name="Fish Shellfish Immunol.">
        <title>Early steps in the European eel (Anguilla anguilla)-Vibrio vulnificus interaction in the gills: Role of the RtxA13 toxin.</title>
        <authorList>
            <person name="Callol A."/>
            <person name="Pajuelo D."/>
            <person name="Ebbesson L."/>
            <person name="Teles M."/>
            <person name="MacKenzie S."/>
            <person name="Amaro C."/>
        </authorList>
    </citation>
    <scope>NUCLEOTIDE SEQUENCE</scope>
</reference>
<dbReference type="EMBL" id="GBXM01047010">
    <property type="protein sequence ID" value="JAH61567.1"/>
    <property type="molecule type" value="Transcribed_RNA"/>
</dbReference>
<proteinExistence type="predicted"/>
<evidence type="ECO:0000313" key="1">
    <source>
        <dbReference type="EMBL" id="JAH61567.1"/>
    </source>
</evidence>
<protein>
    <submittedName>
        <fullName evidence="1">Uncharacterized protein</fullName>
    </submittedName>
</protein>
<accession>A0A0E9U747</accession>
<organism evidence="1">
    <name type="scientific">Anguilla anguilla</name>
    <name type="common">European freshwater eel</name>
    <name type="synonym">Muraena anguilla</name>
    <dbReference type="NCBI Taxonomy" id="7936"/>
    <lineage>
        <taxon>Eukaryota</taxon>
        <taxon>Metazoa</taxon>
        <taxon>Chordata</taxon>
        <taxon>Craniata</taxon>
        <taxon>Vertebrata</taxon>
        <taxon>Euteleostomi</taxon>
        <taxon>Actinopterygii</taxon>
        <taxon>Neopterygii</taxon>
        <taxon>Teleostei</taxon>
        <taxon>Anguilliformes</taxon>
        <taxon>Anguillidae</taxon>
        <taxon>Anguilla</taxon>
    </lineage>
</organism>
<name>A0A0E9U747_ANGAN</name>
<reference evidence="1" key="1">
    <citation type="submission" date="2014-11" db="EMBL/GenBank/DDBJ databases">
        <authorList>
            <person name="Amaro Gonzalez C."/>
        </authorList>
    </citation>
    <scope>NUCLEOTIDE SEQUENCE</scope>
</reference>
<dbReference type="AlphaFoldDB" id="A0A0E9U747"/>